<dbReference type="Pfam" id="PF23598">
    <property type="entry name" value="LRR_14"/>
    <property type="match status" value="1"/>
</dbReference>
<keyword evidence="6" id="KW-0067">ATP-binding</keyword>
<keyword evidence="2" id="KW-0433">Leucine-rich repeat</keyword>
<evidence type="ECO:0000256" key="1">
    <source>
        <dbReference type="ARBA" id="ARBA00008894"/>
    </source>
</evidence>
<dbReference type="Pfam" id="PF18052">
    <property type="entry name" value="Rx_N"/>
    <property type="match status" value="1"/>
</dbReference>
<evidence type="ECO:0000256" key="7">
    <source>
        <dbReference type="ARBA" id="ARBA00023054"/>
    </source>
</evidence>
<evidence type="ECO:0000256" key="4">
    <source>
        <dbReference type="ARBA" id="ARBA00022741"/>
    </source>
</evidence>
<dbReference type="InterPro" id="IPR006553">
    <property type="entry name" value="Leu-rich_rpt_Cys-con_subtyp"/>
</dbReference>
<dbReference type="InterPro" id="IPR001611">
    <property type="entry name" value="Leu-rich_rpt"/>
</dbReference>
<dbReference type="AlphaFoldDB" id="A0A8T0WR74"/>
<evidence type="ECO:0000256" key="3">
    <source>
        <dbReference type="ARBA" id="ARBA00022737"/>
    </source>
</evidence>
<dbReference type="GO" id="GO:0005524">
    <property type="term" value="F:ATP binding"/>
    <property type="evidence" value="ECO:0007669"/>
    <property type="project" value="UniProtKB-KW"/>
</dbReference>
<feature type="domain" description="Disease resistance R13L4/SHOC-2-like LRR" evidence="10">
    <location>
        <begin position="403"/>
        <end position="554"/>
    </location>
</feature>
<feature type="domain" description="NB-ARC" evidence="8">
    <location>
        <begin position="101"/>
        <end position="270"/>
    </location>
</feature>
<keyword evidence="12" id="KW-1185">Reference proteome</keyword>
<accession>A0A8T0WR74</accession>
<proteinExistence type="inferred from homology"/>
<reference evidence="11" key="1">
    <citation type="submission" date="2020-05" db="EMBL/GenBank/DDBJ databases">
        <title>WGS assembly of Panicum virgatum.</title>
        <authorList>
            <person name="Lovell J.T."/>
            <person name="Jenkins J."/>
            <person name="Shu S."/>
            <person name="Juenger T.E."/>
            <person name="Schmutz J."/>
        </authorList>
    </citation>
    <scope>NUCLEOTIDE SEQUENCE</scope>
    <source>
        <strain evidence="11">AP13</strain>
    </source>
</reference>
<dbReference type="GO" id="GO:0043531">
    <property type="term" value="F:ADP binding"/>
    <property type="evidence" value="ECO:0007669"/>
    <property type="project" value="InterPro"/>
</dbReference>
<dbReference type="InterPro" id="IPR027417">
    <property type="entry name" value="P-loop_NTPase"/>
</dbReference>
<dbReference type="SMART" id="SM00367">
    <property type="entry name" value="LRR_CC"/>
    <property type="match status" value="7"/>
</dbReference>
<dbReference type="Gene3D" id="3.40.50.300">
    <property type="entry name" value="P-loop containing nucleotide triphosphate hydrolases"/>
    <property type="match status" value="1"/>
</dbReference>
<keyword evidence="5" id="KW-0611">Plant defense</keyword>
<dbReference type="PRINTS" id="PR00364">
    <property type="entry name" value="DISEASERSIST"/>
</dbReference>
<dbReference type="Proteomes" id="UP000823388">
    <property type="component" value="Chromosome 1N"/>
</dbReference>
<dbReference type="GO" id="GO:0051707">
    <property type="term" value="P:response to other organism"/>
    <property type="evidence" value="ECO:0007669"/>
    <property type="project" value="UniProtKB-ARBA"/>
</dbReference>
<dbReference type="Gene3D" id="1.10.8.430">
    <property type="entry name" value="Helical domain of apoptotic protease-activating factors"/>
    <property type="match status" value="1"/>
</dbReference>
<comment type="caution">
    <text evidence="11">The sequence shown here is derived from an EMBL/GenBank/DDBJ whole genome shotgun (WGS) entry which is preliminary data.</text>
</comment>
<dbReference type="InterPro" id="IPR055414">
    <property type="entry name" value="LRR_R13L4/SHOC2-like"/>
</dbReference>
<dbReference type="Pfam" id="PF00560">
    <property type="entry name" value="LRR_1"/>
    <property type="match status" value="2"/>
</dbReference>
<gene>
    <name evidence="11" type="ORF">PVAP13_1NG206419</name>
</gene>
<dbReference type="Gene3D" id="3.80.10.10">
    <property type="entry name" value="Ribonuclease Inhibitor"/>
    <property type="match status" value="3"/>
</dbReference>
<evidence type="ECO:0000259" key="8">
    <source>
        <dbReference type="Pfam" id="PF00931"/>
    </source>
</evidence>
<dbReference type="GO" id="GO:0006952">
    <property type="term" value="P:defense response"/>
    <property type="evidence" value="ECO:0007669"/>
    <property type="project" value="UniProtKB-KW"/>
</dbReference>
<evidence type="ECO:0008006" key="13">
    <source>
        <dbReference type="Google" id="ProtNLM"/>
    </source>
</evidence>
<dbReference type="InterPro" id="IPR041118">
    <property type="entry name" value="Rx_N"/>
</dbReference>
<evidence type="ECO:0000313" key="12">
    <source>
        <dbReference type="Proteomes" id="UP000823388"/>
    </source>
</evidence>
<evidence type="ECO:0000259" key="9">
    <source>
        <dbReference type="Pfam" id="PF18052"/>
    </source>
</evidence>
<evidence type="ECO:0000256" key="2">
    <source>
        <dbReference type="ARBA" id="ARBA00022614"/>
    </source>
</evidence>
<sequence length="812" mass="88305">MPEVVGGWLASAAVNFACDKLSTAIAEQTTLAIDFNSDLSNLRDTMESMNAVFKDAEKRSIKESAQERLWLKRLKHAALDISDMMDDYQDIEATPKGEMEKKKKIIDILSGSHSEDGTMFLPIYGLGGMGKSTLAQLVFNDTEFKRRYQHHVWVYVSEVFDLKKIGTSIISQLPRVGYQQNLDDLQNIQLCLDKLLPGKNILIVLDDIWPNEVLELNKLKTMLEIDNKDSMLHVIVTTRSESIANKICAKKAYKLQPLDDNLCWDIIKSCSGFEDTSNNGELECIGLEIAKKCGGVALAAQAIGYTLGSKDLDEWSKINNSDIWNESFGVDVPQHMKVLSSLMLSYERLPPILMLCFSYCAIFPKGYDIFEDDLIHQWVALDFIKKPSEGKEYIKQLLGMSFLQDSKITGLLQSFGGLESLTHLYMKSCSGITGLPESFGGLKSLKHLHMEDCFGITGLPESFGGLKSLTHLDMRSCSGITSLPESFGVLKTLTELYMIGCSGITDCSGITGLQESFGGLKSLKHLDIEGCSGITSLTESFGGLKSLKQLQMEGCSGITGLPKSFGGLKSLTHLDMRDCSGITCLPESFGGLKNLTHLNMIDCSGITGLPESFGGLKNLSELYMIDCSGITGLPESFGGLKSLTHLDMSDCSGITGLPESFGGLKSLKHLDMEGCSGITSLTESFGGLNSLTYLDMEGCSGITGLPESFGGLECLICLYMEGCSGITGLLESFSGLKSLTILDMKRCSRITGLPQSFGGLKRLKSLFMVDCFGITGLPESFGGLESLTHLDMDGCSGITGLPESFGGLKKLM</sequence>
<dbReference type="EMBL" id="CM029038">
    <property type="protein sequence ID" value="KAG2650360.1"/>
    <property type="molecule type" value="Genomic_DNA"/>
</dbReference>
<dbReference type="SUPFAM" id="SSF52540">
    <property type="entry name" value="P-loop containing nucleoside triphosphate hydrolases"/>
    <property type="match status" value="1"/>
</dbReference>
<evidence type="ECO:0000256" key="6">
    <source>
        <dbReference type="ARBA" id="ARBA00022840"/>
    </source>
</evidence>
<dbReference type="PANTHER" id="PTHR36766:SF73">
    <property type="entry name" value="NB-ARC DOMAIN-CONTAINING PROTEIN"/>
    <property type="match status" value="1"/>
</dbReference>
<name>A0A8T0WR74_PANVG</name>
<protein>
    <recommendedName>
        <fullName evidence="13">NB-ARC domain-containing protein</fullName>
    </recommendedName>
</protein>
<dbReference type="SUPFAM" id="SSF52058">
    <property type="entry name" value="L domain-like"/>
    <property type="match status" value="1"/>
</dbReference>
<keyword evidence="4" id="KW-0547">Nucleotide-binding</keyword>
<evidence type="ECO:0000313" key="11">
    <source>
        <dbReference type="EMBL" id="KAG2650360.1"/>
    </source>
</evidence>
<dbReference type="Pfam" id="PF00931">
    <property type="entry name" value="NB-ARC"/>
    <property type="match status" value="1"/>
</dbReference>
<dbReference type="InterPro" id="IPR042197">
    <property type="entry name" value="Apaf_helical"/>
</dbReference>
<dbReference type="SUPFAM" id="SSF52047">
    <property type="entry name" value="RNI-like"/>
    <property type="match status" value="1"/>
</dbReference>
<comment type="similarity">
    <text evidence="1">Belongs to the disease resistance NB-LRR family.</text>
</comment>
<keyword evidence="7" id="KW-0175">Coiled coil</keyword>
<feature type="domain" description="Disease resistance N-terminal" evidence="9">
    <location>
        <begin position="13"/>
        <end position="91"/>
    </location>
</feature>
<evidence type="ECO:0000256" key="5">
    <source>
        <dbReference type="ARBA" id="ARBA00022821"/>
    </source>
</evidence>
<dbReference type="InterPro" id="IPR032675">
    <property type="entry name" value="LRR_dom_sf"/>
</dbReference>
<dbReference type="PANTHER" id="PTHR36766">
    <property type="entry name" value="PLANT BROAD-SPECTRUM MILDEW RESISTANCE PROTEIN RPW8"/>
    <property type="match status" value="1"/>
</dbReference>
<evidence type="ECO:0000259" key="10">
    <source>
        <dbReference type="Pfam" id="PF23598"/>
    </source>
</evidence>
<organism evidence="11 12">
    <name type="scientific">Panicum virgatum</name>
    <name type="common">Blackwell switchgrass</name>
    <dbReference type="NCBI Taxonomy" id="38727"/>
    <lineage>
        <taxon>Eukaryota</taxon>
        <taxon>Viridiplantae</taxon>
        <taxon>Streptophyta</taxon>
        <taxon>Embryophyta</taxon>
        <taxon>Tracheophyta</taxon>
        <taxon>Spermatophyta</taxon>
        <taxon>Magnoliopsida</taxon>
        <taxon>Liliopsida</taxon>
        <taxon>Poales</taxon>
        <taxon>Poaceae</taxon>
        <taxon>PACMAD clade</taxon>
        <taxon>Panicoideae</taxon>
        <taxon>Panicodae</taxon>
        <taxon>Paniceae</taxon>
        <taxon>Panicinae</taxon>
        <taxon>Panicum</taxon>
        <taxon>Panicum sect. Hiantes</taxon>
    </lineage>
</organism>
<dbReference type="InterPro" id="IPR002182">
    <property type="entry name" value="NB-ARC"/>
</dbReference>
<keyword evidence="3" id="KW-0677">Repeat</keyword>
<feature type="non-terminal residue" evidence="11">
    <location>
        <position position="812"/>
    </location>
</feature>